<evidence type="ECO:0000313" key="2">
    <source>
        <dbReference type="EMBL" id="GGK44241.1"/>
    </source>
</evidence>
<dbReference type="AlphaFoldDB" id="A0A8J3BUH2"/>
<keyword evidence="1" id="KW-0732">Signal</keyword>
<organism evidence="2 3">
    <name type="scientific">Pilimelia terevasa</name>
    <dbReference type="NCBI Taxonomy" id="53372"/>
    <lineage>
        <taxon>Bacteria</taxon>
        <taxon>Bacillati</taxon>
        <taxon>Actinomycetota</taxon>
        <taxon>Actinomycetes</taxon>
        <taxon>Micromonosporales</taxon>
        <taxon>Micromonosporaceae</taxon>
        <taxon>Pilimelia</taxon>
    </lineage>
</organism>
<comment type="caution">
    <text evidence="2">The sequence shown here is derived from an EMBL/GenBank/DDBJ whole genome shotgun (WGS) entry which is preliminary data.</text>
</comment>
<gene>
    <name evidence="2" type="ORF">GCM10010124_41350</name>
</gene>
<proteinExistence type="predicted"/>
<feature type="signal peptide" evidence="1">
    <location>
        <begin position="1"/>
        <end position="31"/>
    </location>
</feature>
<evidence type="ECO:0000256" key="1">
    <source>
        <dbReference type="SAM" id="SignalP"/>
    </source>
</evidence>
<protein>
    <submittedName>
        <fullName evidence="2">Uncharacterized protein</fullName>
    </submittedName>
</protein>
<reference evidence="2" key="1">
    <citation type="journal article" date="2014" name="Int. J. Syst. Evol. Microbiol.">
        <title>Complete genome sequence of Corynebacterium casei LMG S-19264T (=DSM 44701T), isolated from a smear-ripened cheese.</title>
        <authorList>
            <consortium name="US DOE Joint Genome Institute (JGI-PGF)"/>
            <person name="Walter F."/>
            <person name="Albersmeier A."/>
            <person name="Kalinowski J."/>
            <person name="Ruckert C."/>
        </authorList>
    </citation>
    <scope>NUCLEOTIDE SEQUENCE</scope>
    <source>
        <strain evidence="2">JCM 3091</strain>
    </source>
</reference>
<evidence type="ECO:0000313" key="3">
    <source>
        <dbReference type="Proteomes" id="UP000662200"/>
    </source>
</evidence>
<dbReference type="Proteomes" id="UP000662200">
    <property type="component" value="Unassembled WGS sequence"/>
</dbReference>
<accession>A0A8J3BUH2</accession>
<keyword evidence="3" id="KW-1185">Reference proteome</keyword>
<name>A0A8J3BUH2_9ACTN</name>
<dbReference type="EMBL" id="BMQC01000034">
    <property type="protein sequence ID" value="GGK44241.1"/>
    <property type="molecule type" value="Genomic_DNA"/>
</dbReference>
<reference evidence="2" key="2">
    <citation type="submission" date="2020-09" db="EMBL/GenBank/DDBJ databases">
        <authorList>
            <person name="Sun Q."/>
            <person name="Ohkuma M."/>
        </authorList>
    </citation>
    <scope>NUCLEOTIDE SEQUENCE</scope>
    <source>
        <strain evidence="2">JCM 3091</strain>
    </source>
</reference>
<feature type="chain" id="PRO_5035188456" evidence="1">
    <location>
        <begin position="32"/>
        <end position="600"/>
    </location>
</feature>
<sequence length="600" mass="63072">MKQVRMMWRVFGGAAALLAVLCMAPVGPARAGGDRPSSDSVVRLSGDPGEYLTGGRAWMFSPARGDRLAAYTTTRGELRVDVRDSGGEDWAVELAGPGSIPLAVGEYPDAVRPAGRGQAPGLAVWAPGRACGRVNGSFTVTELVRGPHGYIERIAAVFRMTCDASPQVLTGEVRVVAPPMAELVLASVVDRTAVRSPGTGRSTFTGAVTCTKSVAVTVWAQARQTVGGELLRRPLSVTGDRGCRPGAPVKWSGSTAADFTPFADGRVEVEVTAAADDPDFLVRETARSRTIVTVAAVPPASVAALAGNAAPSVAHAVGRRLPPVAAGLLEFSGDRGDSVSLGRKWTYGVSAGDRWDAHHFLAGNAVKLDVSGRDSKSWTLVMRAASGQRLRVGRYADAVGGDVQGRPFLDLSGDGRACATTGEFTITELRLTAHGYVERLAADFTQRCNNSASALRGHVLIDNPPQPPDLTLGLSLTPSATFGDVSARAYLPVTVTCSKSTEVRLWAEVRQSREDNLPQLESDQVTIACRAGEPTRQVVEADVIRSPLLIAGPAKVTLHGHAADPDYAEVTIRSATTLPVLFEPVIEQRQPAPSRAPAAA</sequence>